<name>A0A8J3D9H8_9BACT</name>
<dbReference type="EMBL" id="BMXG01000002">
    <property type="protein sequence ID" value="GHB93037.1"/>
    <property type="molecule type" value="Genomic_DNA"/>
</dbReference>
<accession>A0A8J3D9H8</accession>
<sequence length="201" mass="23537">MLGRRERFREYSLYELLSESKPEHHEGIRELWGTANVHYLVVFGKKRMGEKAILSVGPELDYTHLDDVMDLVLDGLRAIGYVKCLALEHAAREGMVAAATQKIQSEHQREREASEHARSSAIAARDMDEAWDIIRQREAEFDRREAELRTRESYIEESENKLSEIAQAHYETENEMAQREEQLRKWQTRLEARESLHSAKR</sequence>
<reference evidence="1" key="2">
    <citation type="submission" date="2020-09" db="EMBL/GenBank/DDBJ databases">
        <authorList>
            <person name="Sun Q."/>
            <person name="Kim S."/>
        </authorList>
    </citation>
    <scope>NUCLEOTIDE SEQUENCE</scope>
    <source>
        <strain evidence="1">KCTC 12870</strain>
    </source>
</reference>
<protein>
    <submittedName>
        <fullName evidence="1">Uncharacterized protein</fullName>
    </submittedName>
</protein>
<dbReference type="Proteomes" id="UP000642829">
    <property type="component" value="Unassembled WGS sequence"/>
</dbReference>
<dbReference type="RefSeq" id="WP_189511610.1">
    <property type="nucleotide sequence ID" value="NZ_BMXG01000002.1"/>
</dbReference>
<comment type="caution">
    <text evidence="1">The sequence shown here is derived from an EMBL/GenBank/DDBJ whole genome shotgun (WGS) entry which is preliminary data.</text>
</comment>
<evidence type="ECO:0000313" key="2">
    <source>
        <dbReference type="Proteomes" id="UP000642829"/>
    </source>
</evidence>
<gene>
    <name evidence="1" type="ORF">GCM10007047_05550</name>
</gene>
<organism evidence="1 2">
    <name type="scientific">Cerasicoccus arenae</name>
    <dbReference type="NCBI Taxonomy" id="424488"/>
    <lineage>
        <taxon>Bacteria</taxon>
        <taxon>Pseudomonadati</taxon>
        <taxon>Verrucomicrobiota</taxon>
        <taxon>Opitutia</taxon>
        <taxon>Puniceicoccales</taxon>
        <taxon>Cerasicoccaceae</taxon>
        <taxon>Cerasicoccus</taxon>
    </lineage>
</organism>
<reference evidence="1" key="1">
    <citation type="journal article" date="2014" name="Int. J. Syst. Evol. Microbiol.">
        <title>Complete genome sequence of Corynebacterium casei LMG S-19264T (=DSM 44701T), isolated from a smear-ripened cheese.</title>
        <authorList>
            <consortium name="US DOE Joint Genome Institute (JGI-PGF)"/>
            <person name="Walter F."/>
            <person name="Albersmeier A."/>
            <person name="Kalinowski J."/>
            <person name="Ruckert C."/>
        </authorList>
    </citation>
    <scope>NUCLEOTIDE SEQUENCE</scope>
    <source>
        <strain evidence="1">KCTC 12870</strain>
    </source>
</reference>
<proteinExistence type="predicted"/>
<keyword evidence="2" id="KW-1185">Reference proteome</keyword>
<evidence type="ECO:0000313" key="1">
    <source>
        <dbReference type="EMBL" id="GHB93037.1"/>
    </source>
</evidence>
<dbReference type="AlphaFoldDB" id="A0A8J3D9H8"/>